<evidence type="ECO:0000313" key="2">
    <source>
        <dbReference type="EMBL" id="GGL58472.1"/>
    </source>
</evidence>
<evidence type="ECO:0000256" key="1">
    <source>
        <dbReference type="SAM" id="Phobius"/>
    </source>
</evidence>
<evidence type="ECO:0000313" key="3">
    <source>
        <dbReference type="Proteomes" id="UP000607197"/>
    </source>
</evidence>
<dbReference type="OrthoDB" id="380698at2157"/>
<keyword evidence="1" id="KW-0812">Transmembrane</keyword>
<feature type="transmembrane region" description="Helical" evidence="1">
    <location>
        <begin position="89"/>
        <end position="109"/>
    </location>
</feature>
<feature type="transmembrane region" description="Helical" evidence="1">
    <location>
        <begin position="116"/>
        <end position="136"/>
    </location>
</feature>
<feature type="transmembrane region" description="Helical" evidence="1">
    <location>
        <begin position="176"/>
        <end position="197"/>
    </location>
</feature>
<comment type="caution">
    <text evidence="2">The sequence shown here is derived from an EMBL/GenBank/DDBJ whole genome shotgun (WGS) entry which is preliminary data.</text>
</comment>
<sequence>MRSGLSLQPAAENAITPYNPLVVALVLVAAGAALGALFLVREARDAHGPDDRQSFAWLFGLVGGVALLVSGEIFWANWAGFPASQYTELFGVAQTLYALVMLSAAFTVYHDIDVRPFAWVTAVAGVLLLQGARAILSFGLTLSPTVSAAIWLSAGLGALVLLPAAYADAESTARTALVYLAAALFVVLAAASLGMGVEAHYGHIAEAVAN</sequence>
<reference evidence="2" key="2">
    <citation type="submission" date="2020-09" db="EMBL/GenBank/DDBJ databases">
        <authorList>
            <person name="Sun Q."/>
            <person name="Ohkuma M."/>
        </authorList>
    </citation>
    <scope>NUCLEOTIDE SEQUENCE</scope>
    <source>
        <strain evidence="2">JCM 19596</strain>
    </source>
</reference>
<keyword evidence="1" id="KW-1133">Transmembrane helix</keyword>
<dbReference type="RefSeq" id="WP_188977679.1">
    <property type="nucleotide sequence ID" value="NZ_BMPG01000002.1"/>
</dbReference>
<feature type="transmembrane region" description="Helical" evidence="1">
    <location>
        <begin position="55"/>
        <end position="77"/>
    </location>
</feature>
<proteinExistence type="predicted"/>
<name>A0A830FIA1_9EURY</name>
<feature type="transmembrane region" description="Helical" evidence="1">
    <location>
        <begin position="20"/>
        <end position="43"/>
    </location>
</feature>
<organism evidence="2 3">
    <name type="scientific">Halocalculus aciditolerans</name>
    <dbReference type="NCBI Taxonomy" id="1383812"/>
    <lineage>
        <taxon>Archaea</taxon>
        <taxon>Methanobacteriati</taxon>
        <taxon>Methanobacteriota</taxon>
        <taxon>Stenosarchaea group</taxon>
        <taxon>Halobacteria</taxon>
        <taxon>Halobacteriales</taxon>
        <taxon>Halobacteriaceae</taxon>
        <taxon>Halocalculus</taxon>
    </lineage>
</organism>
<keyword evidence="3" id="KW-1185">Reference proteome</keyword>
<reference evidence="2" key="1">
    <citation type="journal article" date="2014" name="Int. J. Syst. Evol. Microbiol.">
        <title>Complete genome sequence of Corynebacterium casei LMG S-19264T (=DSM 44701T), isolated from a smear-ripened cheese.</title>
        <authorList>
            <consortium name="US DOE Joint Genome Institute (JGI-PGF)"/>
            <person name="Walter F."/>
            <person name="Albersmeier A."/>
            <person name="Kalinowski J."/>
            <person name="Ruckert C."/>
        </authorList>
    </citation>
    <scope>NUCLEOTIDE SEQUENCE</scope>
    <source>
        <strain evidence="2">JCM 19596</strain>
    </source>
</reference>
<dbReference type="Proteomes" id="UP000607197">
    <property type="component" value="Unassembled WGS sequence"/>
</dbReference>
<protein>
    <submittedName>
        <fullName evidence="2">Uncharacterized protein</fullName>
    </submittedName>
</protein>
<accession>A0A830FIA1</accession>
<gene>
    <name evidence="2" type="ORF">GCM10009039_15870</name>
</gene>
<dbReference type="AlphaFoldDB" id="A0A830FIA1"/>
<dbReference type="Pfam" id="PF06168">
    <property type="entry name" value="DUF981"/>
    <property type="match status" value="1"/>
</dbReference>
<feature type="transmembrane region" description="Helical" evidence="1">
    <location>
        <begin position="148"/>
        <end position="169"/>
    </location>
</feature>
<dbReference type="EMBL" id="BMPG01000002">
    <property type="protein sequence ID" value="GGL58472.1"/>
    <property type="molecule type" value="Genomic_DNA"/>
</dbReference>
<keyword evidence="1" id="KW-0472">Membrane</keyword>
<dbReference type="InterPro" id="IPR009324">
    <property type="entry name" value="DUF981"/>
</dbReference>